<dbReference type="AlphaFoldDB" id="A0A918XBD7"/>
<dbReference type="InterPro" id="IPR015510">
    <property type="entry name" value="PGRP"/>
</dbReference>
<feature type="domain" description="N-acetylmuramoyl-L-alanine amidase" evidence="3">
    <location>
        <begin position="65"/>
        <end position="212"/>
    </location>
</feature>
<feature type="region of interest" description="Disordered" evidence="2">
    <location>
        <begin position="240"/>
        <end position="278"/>
    </location>
</feature>
<evidence type="ECO:0008006" key="7">
    <source>
        <dbReference type="Google" id="ProtNLM"/>
    </source>
</evidence>
<dbReference type="GO" id="GO:0008745">
    <property type="term" value="F:N-acetylmuramoyl-L-alanine amidase activity"/>
    <property type="evidence" value="ECO:0007669"/>
    <property type="project" value="InterPro"/>
</dbReference>
<protein>
    <recommendedName>
        <fullName evidence="7">N-acetylmuramoyl-L-alanine amidase</fullName>
    </recommendedName>
</protein>
<dbReference type="EMBL" id="BMXL01000005">
    <property type="protein sequence ID" value="GHD21743.1"/>
    <property type="molecule type" value="Genomic_DNA"/>
</dbReference>
<comment type="caution">
    <text evidence="5">The sequence shown here is derived from an EMBL/GenBank/DDBJ whole genome shotgun (WGS) entry which is preliminary data.</text>
</comment>
<name>A0A918XBD7_9ACTN</name>
<feature type="domain" description="Peptidoglycan recognition protein family" evidence="4">
    <location>
        <begin position="53"/>
        <end position="206"/>
    </location>
</feature>
<dbReference type="Gene3D" id="3.40.80.10">
    <property type="entry name" value="Peptidoglycan recognition protein-like"/>
    <property type="match status" value="1"/>
</dbReference>
<organism evidence="5 6">
    <name type="scientific">Nocardiopsis kunsanensis</name>
    <dbReference type="NCBI Taxonomy" id="141693"/>
    <lineage>
        <taxon>Bacteria</taxon>
        <taxon>Bacillati</taxon>
        <taxon>Actinomycetota</taxon>
        <taxon>Actinomycetes</taxon>
        <taxon>Streptosporangiales</taxon>
        <taxon>Nocardiopsidaceae</taxon>
        <taxon>Nocardiopsis</taxon>
    </lineage>
</organism>
<dbReference type="GO" id="GO:0008270">
    <property type="term" value="F:zinc ion binding"/>
    <property type="evidence" value="ECO:0007669"/>
    <property type="project" value="InterPro"/>
</dbReference>
<dbReference type="PROSITE" id="PS51318">
    <property type="entry name" value="TAT"/>
    <property type="match status" value="1"/>
</dbReference>
<sequence length="278" mass="29715">MDGKMSRDNENRPHLLSRRGMLLTSAGTAGAVALGGLASPAHARTSATSAPFPTIHNRSAWNARAPRSTPGTVSGAPTYIVVHHTATANQTDYTLARAYSLSRGIQNWHMDNNGWIDSGQQYTISRGGHIMEGRSGSLLAVDGGYHLVGTHVANYNGVAVGIENEGTYTSTSPTNALWSSLIETCAWLCYHYNRPTSAIVGHRDLQSTQCPGDRLYSMLPTLRSDVGNFLSSNNMELTAPELSGSQIPPYPEVPADEPVTAYEHGPALGTDDINAHEG</sequence>
<dbReference type="PANTHER" id="PTHR11022:SF41">
    <property type="entry name" value="PEPTIDOGLYCAN-RECOGNITION PROTEIN LC-RELATED"/>
    <property type="match status" value="1"/>
</dbReference>
<dbReference type="SMART" id="SM00701">
    <property type="entry name" value="PGRP"/>
    <property type="match status" value="1"/>
</dbReference>
<dbReference type="InterPro" id="IPR006619">
    <property type="entry name" value="PGRP_domain_met/bac"/>
</dbReference>
<keyword evidence="6" id="KW-1185">Reference proteome</keyword>
<dbReference type="CDD" id="cd06583">
    <property type="entry name" value="PGRP"/>
    <property type="match status" value="1"/>
</dbReference>
<dbReference type="PANTHER" id="PTHR11022">
    <property type="entry name" value="PEPTIDOGLYCAN RECOGNITION PROTEIN"/>
    <property type="match status" value="1"/>
</dbReference>
<evidence type="ECO:0000313" key="5">
    <source>
        <dbReference type="EMBL" id="GHD21743.1"/>
    </source>
</evidence>
<dbReference type="InterPro" id="IPR006311">
    <property type="entry name" value="TAT_signal"/>
</dbReference>
<dbReference type="SMART" id="SM00644">
    <property type="entry name" value="Ami_2"/>
    <property type="match status" value="1"/>
</dbReference>
<dbReference type="SUPFAM" id="SSF55846">
    <property type="entry name" value="N-acetylmuramoyl-L-alanine amidase-like"/>
    <property type="match status" value="1"/>
</dbReference>
<gene>
    <name evidence="5" type="ORF">GCM10007147_15520</name>
</gene>
<accession>A0A918XBD7</accession>
<dbReference type="Proteomes" id="UP000654947">
    <property type="component" value="Unassembled WGS sequence"/>
</dbReference>
<evidence type="ECO:0000313" key="6">
    <source>
        <dbReference type="Proteomes" id="UP000654947"/>
    </source>
</evidence>
<dbReference type="InterPro" id="IPR002502">
    <property type="entry name" value="Amidase_domain"/>
</dbReference>
<evidence type="ECO:0000256" key="2">
    <source>
        <dbReference type="SAM" id="MobiDB-lite"/>
    </source>
</evidence>
<reference evidence="5 6" key="1">
    <citation type="journal article" date="2014" name="Int. J. Syst. Evol. Microbiol.">
        <title>Complete genome sequence of Corynebacterium casei LMG S-19264T (=DSM 44701T), isolated from a smear-ripened cheese.</title>
        <authorList>
            <consortium name="US DOE Joint Genome Institute (JGI-PGF)"/>
            <person name="Walter F."/>
            <person name="Albersmeier A."/>
            <person name="Kalinowski J."/>
            <person name="Ruckert C."/>
        </authorList>
    </citation>
    <scope>NUCLEOTIDE SEQUENCE [LARGE SCALE GENOMIC DNA]</scope>
    <source>
        <strain evidence="5 6">KCTC 19473</strain>
    </source>
</reference>
<dbReference type="InterPro" id="IPR036505">
    <property type="entry name" value="Amidase/PGRP_sf"/>
</dbReference>
<dbReference type="GO" id="GO:0009253">
    <property type="term" value="P:peptidoglycan catabolic process"/>
    <property type="evidence" value="ECO:0007669"/>
    <property type="project" value="InterPro"/>
</dbReference>
<dbReference type="Pfam" id="PF01510">
    <property type="entry name" value="Amidase_2"/>
    <property type="match status" value="1"/>
</dbReference>
<evidence type="ECO:0000259" key="3">
    <source>
        <dbReference type="SMART" id="SM00644"/>
    </source>
</evidence>
<evidence type="ECO:0000259" key="4">
    <source>
        <dbReference type="SMART" id="SM00701"/>
    </source>
</evidence>
<proteinExistence type="inferred from homology"/>
<evidence type="ECO:0000256" key="1">
    <source>
        <dbReference type="ARBA" id="ARBA00007553"/>
    </source>
</evidence>
<comment type="similarity">
    <text evidence="1">Belongs to the N-acetylmuramoyl-L-alanine amidase 2 family.</text>
</comment>